<dbReference type="Proteomes" id="UP001152795">
    <property type="component" value="Unassembled WGS sequence"/>
</dbReference>
<gene>
    <name evidence="1" type="ORF">PACLA_8A046356</name>
</gene>
<organism evidence="1 2">
    <name type="scientific">Paramuricea clavata</name>
    <name type="common">Red gorgonian</name>
    <name type="synonym">Violescent sea-whip</name>
    <dbReference type="NCBI Taxonomy" id="317549"/>
    <lineage>
        <taxon>Eukaryota</taxon>
        <taxon>Metazoa</taxon>
        <taxon>Cnidaria</taxon>
        <taxon>Anthozoa</taxon>
        <taxon>Octocorallia</taxon>
        <taxon>Malacalcyonacea</taxon>
        <taxon>Plexauridae</taxon>
        <taxon>Paramuricea</taxon>
    </lineage>
</organism>
<protein>
    <submittedName>
        <fullName evidence="1">Uncharacterized protein</fullName>
    </submittedName>
</protein>
<dbReference type="EMBL" id="CACRXK020002932">
    <property type="protein sequence ID" value="CAB3996719.1"/>
    <property type="molecule type" value="Genomic_DNA"/>
</dbReference>
<evidence type="ECO:0000313" key="2">
    <source>
        <dbReference type="Proteomes" id="UP001152795"/>
    </source>
</evidence>
<reference evidence="1" key="1">
    <citation type="submission" date="2020-04" db="EMBL/GenBank/DDBJ databases">
        <authorList>
            <person name="Alioto T."/>
            <person name="Alioto T."/>
            <person name="Gomez Garrido J."/>
        </authorList>
    </citation>
    <scope>NUCLEOTIDE SEQUENCE</scope>
    <source>
        <strain evidence="1">A484AB</strain>
    </source>
</reference>
<keyword evidence="2" id="KW-1185">Reference proteome</keyword>
<dbReference type="OrthoDB" id="10286714at2759"/>
<comment type="caution">
    <text evidence="1">The sequence shown here is derived from an EMBL/GenBank/DDBJ whole genome shotgun (WGS) entry which is preliminary data.</text>
</comment>
<proteinExistence type="predicted"/>
<evidence type="ECO:0000313" key="1">
    <source>
        <dbReference type="EMBL" id="CAB3996719.1"/>
    </source>
</evidence>
<name>A0A7D9HY86_PARCT</name>
<sequence>MAVYKLCSFWRKPTFNLYKTGLINFRRCESTNVSNPQEIPKQSWKFLILAFGVPVSGFLFYKTVVEPGSRDLSEEEQKLPYVTRLMIKYLMEDPIENKRKIHEHIHACRQVADKRYDNAALSLCHFRILSNTILFHTILCGSPV</sequence>
<dbReference type="AlphaFoldDB" id="A0A7D9HY86"/>
<accession>A0A7D9HY86</accession>